<proteinExistence type="predicted"/>
<feature type="transmembrane region" description="Helical" evidence="1">
    <location>
        <begin position="967"/>
        <end position="985"/>
    </location>
</feature>
<name>A0ABP8H2Q2_9BACT</name>
<keyword evidence="1" id="KW-0472">Membrane</keyword>
<evidence type="ECO:0000313" key="2">
    <source>
        <dbReference type="EMBL" id="GAA4333191.1"/>
    </source>
</evidence>
<keyword evidence="3" id="KW-1185">Reference proteome</keyword>
<gene>
    <name evidence="2" type="ORF">GCM10023184_26200</name>
</gene>
<keyword evidence="1" id="KW-1133">Transmembrane helix</keyword>
<protein>
    <submittedName>
        <fullName evidence="2">Uncharacterized protein</fullName>
    </submittedName>
</protein>
<reference evidence="3" key="1">
    <citation type="journal article" date="2019" name="Int. J. Syst. Evol. Microbiol.">
        <title>The Global Catalogue of Microorganisms (GCM) 10K type strain sequencing project: providing services to taxonomists for standard genome sequencing and annotation.</title>
        <authorList>
            <consortium name="The Broad Institute Genomics Platform"/>
            <consortium name="The Broad Institute Genome Sequencing Center for Infectious Disease"/>
            <person name="Wu L."/>
            <person name="Ma J."/>
        </authorList>
    </citation>
    <scope>NUCLEOTIDE SEQUENCE [LARGE SCALE GENOMIC DNA]</scope>
    <source>
        <strain evidence="3">JCM 17919</strain>
    </source>
</reference>
<evidence type="ECO:0000313" key="3">
    <source>
        <dbReference type="Proteomes" id="UP001501725"/>
    </source>
</evidence>
<dbReference type="Proteomes" id="UP001501725">
    <property type="component" value="Unassembled WGS sequence"/>
</dbReference>
<evidence type="ECO:0000256" key="1">
    <source>
        <dbReference type="SAM" id="Phobius"/>
    </source>
</evidence>
<comment type="caution">
    <text evidence="2">The sequence shown here is derived from an EMBL/GenBank/DDBJ whole genome shotgun (WGS) entry which is preliminary data.</text>
</comment>
<organism evidence="2 3">
    <name type="scientific">Flaviaesturariibacter amylovorans</name>
    <dbReference type="NCBI Taxonomy" id="1084520"/>
    <lineage>
        <taxon>Bacteria</taxon>
        <taxon>Pseudomonadati</taxon>
        <taxon>Bacteroidota</taxon>
        <taxon>Chitinophagia</taxon>
        <taxon>Chitinophagales</taxon>
        <taxon>Chitinophagaceae</taxon>
        <taxon>Flaviaestuariibacter</taxon>
    </lineage>
</organism>
<accession>A0ABP8H2Q2</accession>
<sequence>MHMQPYKISCSSELMTNYKQAELMAPDKKFEALQTAFGLSLLFSVGTDDVFYVTSETNGHETGWHKTDLSTAIAKQVFPGARMRCKTFEAAQSAVDGSIGLALVLTDGRKDHLFLCLGNPSGSTDWLKVPAWLHYPFDNPDGDVVIAGVFLSETSDSRQYIVVDILRHPDSPEKLISRYYIDTRRRGGTAWQPHDVAIDLEAGTYSSALGRPFLPDSPHQPTIDGLYTCGQVVGRPQFTYQPLYNQFDPTAAPRVVRLQLPGGIVPDTIATSRRADLSTDLFATGGSGLYYFAPGNQNEGSVATSVMQHPLLHGVRKLYAWRTDGEVIVWGLNGADEIFYTSCPNGQEAAMPSAWSHPVPIASGVESFSPYLNVVDNGNTFFAVAGNTLRKFVKSPHTKTWSVQSITLPAPDSTVTQSFSSYTSHIEVRDENNLPVADTEVLVSVSKRAVFYVNHLYYVLDGTPVPLKTDASGTITLVEWVNDLTATRVSITNPDSTVTTYNPMDAPMGRNAALNTKDSLRNAQITAMDGSKRPLVPAGASDSDLQAVANANRNLAQAYSDVQNPASQVARLARRANPTAMRASIAGVGGFDVIWAEAGDLFNWLKSGVEAVVQIIKDAATDVWHFVVTIAGQVYAAVLETAEAIAGAVLWVYRLIKTAIEDLIKFLEFLFEWQDILVTHRVLKNVFLKAAQHSIDSLSDFRGSVDGCFRQLESTVSAWAGIPTFDQTPNGTTAGAKPLPGQNGAPANLGIHHFKGNASAARSPFTPVTLTEAVFQDLMNLLEQERDTLSGAYHSIKTNIVDQFGSLSITQIIQRFAAIVANTLLETAQHIIDAVLAVFIKLSEGLIDAFAAPLDIPVLSPLYKMISGGEELSFLDLTCLIAAIPVTVMYKAVGGNVPFRNGDEFTDGLLGAASFEDVQRQFFPPPPPVTRRALATAGIDEEETPLVRTLAAAPGEQAVLDETRLKMFGFVTGICATVGSVVMIFTSTIQKTLDYVGVNPFPKTLAAIACVGNVFYVSPNIATMVNAKTANWYQQLNNVLTGISLVKGLVNIPLATVDSAKPLAKVSPAIESLINLVWNVPVIMNIVDNHSKWNTKYKSLIPESIGNFAFNIGGILEFPIMVDEEPESKVIMMLVQDGLMATYGICMPIAGSIYQWEQGQDHS</sequence>
<keyword evidence="1" id="KW-0812">Transmembrane</keyword>
<dbReference type="EMBL" id="BAABGY010000007">
    <property type="protein sequence ID" value="GAA4333191.1"/>
    <property type="molecule type" value="Genomic_DNA"/>
</dbReference>